<protein>
    <recommendedName>
        <fullName evidence="14">Cytosol non-specific dipeptidase</fullName>
        <ecNumber evidence="11">3.4.13.18</ecNumber>
    </recommendedName>
    <alternativeName>
        <fullName evidence="17">Aminoacyl-histidine dipeptidase</fullName>
    </alternativeName>
    <alternativeName>
        <fullName evidence="16">Beta-alanyl-histidine dipeptidase</fullName>
    </alternativeName>
    <alternativeName>
        <fullName evidence="15">Carnosinase</fullName>
    </alternativeName>
    <alternativeName>
        <fullName evidence="12">Peptidase D</fullName>
    </alternativeName>
    <alternativeName>
        <fullName evidence="18">Xaa-His dipeptidase</fullName>
    </alternativeName>
</protein>
<evidence type="ECO:0000256" key="13">
    <source>
        <dbReference type="ARBA" id="ARBA00061423"/>
    </source>
</evidence>
<sequence length="487" mass="53555">MKPSLYPTQPEHIWSHFYEITRIPRPSGQEAAMRDYIIGLADERQLKTQVDNAGNLVVYVPASEGFEAAPVVAIQNHMDMVTVKTAETEHDFKTDPLQLTVNDGWLKATGTTLGADNGIGVAAALAVMTDPSVIHPPLELLFTTEEETGLYGASGLDASLLSATRLLNLDTEDWGEIYIGCAGGYGYEASRELMPKLPTPGLKPYLLHLKGLSGGHSGVQIHEQLGNANKLLVELLTEASDLTWQMVSFRGGVAHNVIAREASAVIMIDDTQIGLWEDRLSQAKARWNSYLPEVDKDLHWVFEPAPLDEAMVLSEADQSMFLSLIAILPHGAQSYNLNQPADLVDLSCNLAKVTIDHGVLTVQTSLRFFNAKQSLGLKQTIEQVFETFHLAWKNILDYPGWNPNFDSALVALTKEVMEKQTGYTAELKAIHAGLECGILLSKKADMDVVSMGPTIRGAHSPSERLQIDTVEPFWQTLVTLLSELTRR</sequence>
<dbReference type="Pfam" id="PF07687">
    <property type="entry name" value="M20_dimer"/>
    <property type="match status" value="1"/>
</dbReference>
<accession>A4BET2</accession>
<keyword evidence="21" id="KW-1185">Reference proteome</keyword>
<dbReference type="FunFam" id="3.40.630.10:FF:000018">
    <property type="entry name" value="Aminoacyl-histidine dipeptidase PepD"/>
    <property type="match status" value="1"/>
</dbReference>
<evidence type="ECO:0000256" key="7">
    <source>
        <dbReference type="ARBA" id="ARBA00022997"/>
    </source>
</evidence>
<evidence type="ECO:0000256" key="5">
    <source>
        <dbReference type="ARBA" id="ARBA00022801"/>
    </source>
</evidence>
<proteinExistence type="inferred from homology"/>
<dbReference type="InterPro" id="IPR002933">
    <property type="entry name" value="Peptidase_M20"/>
</dbReference>
<keyword evidence="3" id="KW-0645">Protease</keyword>
<dbReference type="NCBIfam" id="TIGR01893">
    <property type="entry name" value="aa-his-dipept"/>
    <property type="match status" value="1"/>
</dbReference>
<evidence type="ECO:0000256" key="6">
    <source>
        <dbReference type="ARBA" id="ARBA00022833"/>
    </source>
</evidence>
<dbReference type="InterPro" id="IPR011650">
    <property type="entry name" value="Peptidase_M20_dimer"/>
</dbReference>
<evidence type="ECO:0000256" key="2">
    <source>
        <dbReference type="ARBA" id="ARBA00001947"/>
    </source>
</evidence>
<dbReference type="FunFam" id="3.40.630.10:FF:000015">
    <property type="entry name" value="Aminoacyl-histidine dipeptidase PepD"/>
    <property type="match status" value="1"/>
</dbReference>
<gene>
    <name evidence="20" type="ORF">MED297_18303</name>
</gene>
<comment type="similarity">
    <text evidence="13">Belongs to the peptidase M20C family.</text>
</comment>
<evidence type="ECO:0000256" key="16">
    <source>
        <dbReference type="ARBA" id="ARBA00076004"/>
    </source>
</evidence>
<dbReference type="OrthoDB" id="9773892at2"/>
<evidence type="ECO:0000256" key="18">
    <source>
        <dbReference type="ARBA" id="ARBA00078074"/>
    </source>
</evidence>
<keyword evidence="5" id="KW-0378">Hydrolase</keyword>
<dbReference type="STRING" id="314283.MED297_18303"/>
<keyword evidence="8" id="KW-0482">Metalloprotease</keyword>
<keyword evidence="7" id="KW-0224">Dipeptidase</keyword>
<dbReference type="PANTHER" id="PTHR43501:SF1">
    <property type="entry name" value="CYTOSOL NON-SPECIFIC DIPEPTIDASE"/>
    <property type="match status" value="1"/>
</dbReference>
<dbReference type="PANTHER" id="PTHR43501">
    <property type="entry name" value="CYTOSOL NON-SPECIFIC DIPEPTIDASE"/>
    <property type="match status" value="1"/>
</dbReference>
<feature type="domain" description="Peptidase M20 dimerisation" evidence="19">
    <location>
        <begin position="208"/>
        <end position="286"/>
    </location>
</feature>
<dbReference type="Proteomes" id="UP000005953">
    <property type="component" value="Unassembled WGS sequence"/>
</dbReference>
<evidence type="ECO:0000256" key="12">
    <source>
        <dbReference type="ARBA" id="ARBA00044252"/>
    </source>
</evidence>
<dbReference type="GO" id="GO:0006508">
    <property type="term" value="P:proteolysis"/>
    <property type="evidence" value="ECO:0007669"/>
    <property type="project" value="UniProtKB-KW"/>
</dbReference>
<comment type="cofactor">
    <cofactor evidence="2">
        <name>Zn(2+)</name>
        <dbReference type="ChEBI" id="CHEBI:29105"/>
    </cofactor>
</comment>
<dbReference type="GO" id="GO:0005829">
    <property type="term" value="C:cytosol"/>
    <property type="evidence" value="ECO:0007669"/>
    <property type="project" value="TreeGrafter"/>
</dbReference>
<dbReference type="HOGENOM" id="CLU_028526_0_0_6"/>
<keyword evidence="9" id="KW-0170">Cobalt</keyword>
<evidence type="ECO:0000259" key="19">
    <source>
        <dbReference type="Pfam" id="PF07687"/>
    </source>
</evidence>
<evidence type="ECO:0000256" key="9">
    <source>
        <dbReference type="ARBA" id="ARBA00023285"/>
    </source>
</evidence>
<comment type="catalytic activity">
    <reaction evidence="10">
        <text>Hydrolysis of dipeptides, preferentially hydrophobic dipeptides including prolyl amino acids.</text>
        <dbReference type="EC" id="3.4.13.18"/>
    </reaction>
</comment>
<reference evidence="20 21" key="1">
    <citation type="submission" date="2006-02" db="EMBL/GenBank/DDBJ databases">
        <authorList>
            <person name="Pinhassi J."/>
            <person name="Pedros-Alio C."/>
            <person name="Ferriera S."/>
            <person name="Johnson J."/>
            <person name="Kravitz S."/>
            <person name="Halpern A."/>
            <person name="Remington K."/>
            <person name="Beeson K."/>
            <person name="Tran B."/>
            <person name="Rogers Y.-H."/>
            <person name="Friedman R."/>
            <person name="Venter J.C."/>
        </authorList>
    </citation>
    <scope>NUCLEOTIDE SEQUENCE [LARGE SCALE GENOMIC DNA]</scope>
    <source>
        <strain evidence="20 21">MED297</strain>
    </source>
</reference>
<dbReference type="EC" id="3.4.13.18" evidence="11"/>
<dbReference type="Pfam" id="PF01546">
    <property type="entry name" value="Peptidase_M20"/>
    <property type="match status" value="1"/>
</dbReference>
<evidence type="ECO:0000313" key="20">
    <source>
        <dbReference type="EMBL" id="EAR09267.1"/>
    </source>
</evidence>
<evidence type="ECO:0000256" key="11">
    <source>
        <dbReference type="ARBA" id="ARBA00038976"/>
    </source>
</evidence>
<evidence type="ECO:0000256" key="14">
    <source>
        <dbReference type="ARBA" id="ARBA00071271"/>
    </source>
</evidence>
<comment type="caution">
    <text evidence="20">The sequence shown here is derived from an EMBL/GenBank/DDBJ whole genome shotgun (WGS) entry which is preliminary data.</text>
</comment>
<evidence type="ECO:0000256" key="1">
    <source>
        <dbReference type="ARBA" id="ARBA00001941"/>
    </source>
</evidence>
<keyword evidence="6" id="KW-0862">Zinc</keyword>
<organism evidence="20 21">
    <name type="scientific">Reinekea blandensis MED297</name>
    <dbReference type="NCBI Taxonomy" id="314283"/>
    <lineage>
        <taxon>Bacteria</taxon>
        <taxon>Pseudomonadati</taxon>
        <taxon>Pseudomonadota</taxon>
        <taxon>Gammaproteobacteria</taxon>
        <taxon>Oceanospirillales</taxon>
        <taxon>Saccharospirillaceae</taxon>
        <taxon>Reinekea</taxon>
    </lineage>
</organism>
<dbReference type="GO" id="GO:0046872">
    <property type="term" value="F:metal ion binding"/>
    <property type="evidence" value="ECO:0007669"/>
    <property type="project" value="UniProtKB-KW"/>
</dbReference>
<evidence type="ECO:0000256" key="4">
    <source>
        <dbReference type="ARBA" id="ARBA00022723"/>
    </source>
</evidence>
<dbReference type="PIRSF" id="PIRSF016599">
    <property type="entry name" value="Xaa-His_dipept"/>
    <property type="match status" value="1"/>
</dbReference>
<dbReference type="GO" id="GO:0070573">
    <property type="term" value="F:metallodipeptidase activity"/>
    <property type="evidence" value="ECO:0007669"/>
    <property type="project" value="TreeGrafter"/>
</dbReference>
<keyword evidence="4" id="KW-0479">Metal-binding</keyword>
<dbReference type="InterPro" id="IPR001160">
    <property type="entry name" value="Peptidase_M20C"/>
</dbReference>
<dbReference type="Gene3D" id="3.40.630.10">
    <property type="entry name" value="Zn peptidases"/>
    <property type="match status" value="2"/>
</dbReference>
<dbReference type="AlphaFoldDB" id="A4BET2"/>
<evidence type="ECO:0000256" key="15">
    <source>
        <dbReference type="ARBA" id="ARBA00075285"/>
    </source>
</evidence>
<dbReference type="PRINTS" id="PR00934">
    <property type="entry name" value="XHISDIPTASE"/>
</dbReference>
<evidence type="ECO:0000256" key="10">
    <source>
        <dbReference type="ARBA" id="ARBA00036421"/>
    </source>
</evidence>
<evidence type="ECO:0000313" key="21">
    <source>
        <dbReference type="Proteomes" id="UP000005953"/>
    </source>
</evidence>
<name>A4BET2_9GAMM</name>
<dbReference type="RefSeq" id="WP_008044147.1">
    <property type="nucleotide sequence ID" value="NZ_CH724151.1"/>
</dbReference>
<comment type="cofactor">
    <cofactor evidence="1">
        <name>Co(2+)</name>
        <dbReference type="ChEBI" id="CHEBI:48828"/>
    </cofactor>
</comment>
<dbReference type="SUPFAM" id="SSF53187">
    <property type="entry name" value="Zn-dependent exopeptidases"/>
    <property type="match status" value="1"/>
</dbReference>
<evidence type="ECO:0000256" key="17">
    <source>
        <dbReference type="ARBA" id="ARBA00077688"/>
    </source>
</evidence>
<evidence type="ECO:0000256" key="8">
    <source>
        <dbReference type="ARBA" id="ARBA00023049"/>
    </source>
</evidence>
<dbReference type="EMBL" id="AAOE01000011">
    <property type="protein sequence ID" value="EAR09267.1"/>
    <property type="molecule type" value="Genomic_DNA"/>
</dbReference>
<evidence type="ECO:0000256" key="3">
    <source>
        <dbReference type="ARBA" id="ARBA00022670"/>
    </source>
</evidence>